<protein>
    <submittedName>
        <fullName evidence="4">Amino acid adenylation domain-containing protein</fullName>
    </submittedName>
</protein>
<comment type="caution">
    <text evidence="4">The sequence shown here is derived from an EMBL/GenBank/DDBJ whole genome shotgun (WGS) entry which is preliminary data.</text>
</comment>
<gene>
    <name evidence="4" type="ORF">JR064_22560</name>
</gene>
<dbReference type="SMART" id="SM00824">
    <property type="entry name" value="PKS_TE"/>
    <property type="match status" value="1"/>
</dbReference>
<feature type="domain" description="Carrier" evidence="3">
    <location>
        <begin position="580"/>
        <end position="655"/>
    </location>
</feature>
<dbReference type="PROSITE" id="PS00455">
    <property type="entry name" value="AMP_BINDING"/>
    <property type="match status" value="1"/>
</dbReference>
<proteinExistence type="predicted"/>
<dbReference type="InterPro" id="IPR000873">
    <property type="entry name" value="AMP-dep_synth/lig_dom"/>
</dbReference>
<dbReference type="Gene3D" id="3.30.300.30">
    <property type="match status" value="1"/>
</dbReference>
<dbReference type="InterPro" id="IPR025110">
    <property type="entry name" value="AMP-bd_C"/>
</dbReference>
<dbReference type="InterPro" id="IPR020806">
    <property type="entry name" value="PKS_PP-bd"/>
</dbReference>
<dbReference type="Pfam" id="PF00501">
    <property type="entry name" value="AMP-binding"/>
    <property type="match status" value="1"/>
</dbReference>
<dbReference type="InterPro" id="IPR009081">
    <property type="entry name" value="PP-bd_ACP"/>
</dbReference>
<dbReference type="Proteomes" id="UP000695802">
    <property type="component" value="Unassembled WGS sequence"/>
</dbReference>
<dbReference type="SUPFAM" id="SSF47336">
    <property type="entry name" value="ACP-like"/>
    <property type="match status" value="1"/>
</dbReference>
<evidence type="ECO:0000313" key="4">
    <source>
        <dbReference type="EMBL" id="MBN6104936.1"/>
    </source>
</evidence>
<dbReference type="PANTHER" id="PTHR45527">
    <property type="entry name" value="NONRIBOSOMAL PEPTIDE SYNTHETASE"/>
    <property type="match status" value="1"/>
</dbReference>
<dbReference type="Gene3D" id="1.10.1200.10">
    <property type="entry name" value="ACP-like"/>
    <property type="match status" value="1"/>
</dbReference>
<dbReference type="InterPro" id="IPR006162">
    <property type="entry name" value="Ppantetheine_attach_site"/>
</dbReference>
<dbReference type="InterPro" id="IPR045851">
    <property type="entry name" value="AMP-bd_C_sf"/>
</dbReference>
<organism evidence="4 5">
    <name type="scientific">Xanthomonas bonasiae</name>
    <dbReference type="NCBI Taxonomy" id="2810351"/>
    <lineage>
        <taxon>Bacteria</taxon>
        <taxon>Pseudomonadati</taxon>
        <taxon>Pseudomonadota</taxon>
        <taxon>Gammaproteobacteria</taxon>
        <taxon>Lysobacterales</taxon>
        <taxon>Lysobacteraceae</taxon>
        <taxon>Xanthomonas</taxon>
    </lineage>
</organism>
<sequence>MSGALIYDAALFDAATAQRWAQWYGQLLHAVVDAPDGPLSEVDLLGEAGRSQLLGYGRGEPARTQDPRPLHAIVAAHALAKPDAVALSDRGGQLSYGMLEAQVARLAWRLREAGIGAESRVAVCMRRSTALVVALLAVHRCGGAYVPIDAGYPAGRISELIEDAGASLILSESALRAGLPASGVPVWYVDPGMAMPAGAQLPAQADAVAGDGLAYMIYTSGSTGRPKGVMIAHRGLMNYLQWAAATYHADLGSGSPVHSSISFDATITSLFLPLMAGNRTVLVADGDELADLAAGFEADGHWNLLKITPAHLEALQGYAQFARPSARATRLVVGGEALNASLVRQWRERMPQAVFVNEYGPTETVVGCAIRTVMPGEPLGDGDVPIGRAIAGTSLYVLDAQGALVPVGVPGELYIGGIGVARGYWMRPELTAERFVPDPFATEPGARMYRTGDRVRWLADGELDYLGRLDHQVKLRGYRIELGEIESRLREQCGVGQALALVREDVAGDKRLVAYVSAQDAAVLEAEELKGLLSRQLPGYMVPSAIVVLGAFPLTANGKIDRKALPAPDGNSAARVGFEAPQGKHEQALAQVWSELLRVERIGRHDRFFDLGGHSLLAVRMVSHLRNRYGWDVSILRVFETPSIAGLAAALAAQDAHEYPVVVPLRQGAANAGAVYCIPGAGGRVAAFAEFAAQLGLARNIYGLQPRGLEAGEQPAASVEQMAEEYLRAIDAHAAGPCVALIGHSLGGMVALEMARRIAQRGDPPRVVMLDSPSPSLLLPEPDEVDAMWAYADAISPVPLMIDATALRELPPKRRISHLLERLHREPSQIDEDEIAMTERIVSVYHAHLRAAHAYVPSGEHLGEIVYCAPLASVHGGRSATYEGWQAIGIQRMALYLVQGGHHSMLKPPFVSQLAAAVELGLRDGPLEAIGMLAERVRESDASGEARLAHAEQDRGLRRYSQRERLSTWLAAQVQPDGSADVLDLAVGAEGTRVGDVLPSTARVVVSNLLRSALLDQRLNDDLVASADLAVALGQGIGYLPRVGLSAFFTAVHATLRPGGLLVCDFINAEALTSLALPGLRVERDAAGEGATVFRERADQERQQLLRLRIELGEGHRYNAHETVALQGYTALEACALLADLGFERVRVADLAGDAFDPTAPGYLLLAERGV</sequence>
<dbReference type="Pfam" id="PF00550">
    <property type="entry name" value="PP-binding"/>
    <property type="match status" value="1"/>
</dbReference>
<dbReference type="Pfam" id="PF13193">
    <property type="entry name" value="AMP-binding_C"/>
    <property type="match status" value="1"/>
</dbReference>
<dbReference type="NCBIfam" id="TIGR01733">
    <property type="entry name" value="AA-adenyl-dom"/>
    <property type="match status" value="1"/>
</dbReference>
<dbReference type="InterPro" id="IPR020802">
    <property type="entry name" value="TesA-like"/>
</dbReference>
<dbReference type="Gene3D" id="3.40.50.1820">
    <property type="entry name" value="alpha/beta hydrolase"/>
    <property type="match status" value="1"/>
</dbReference>
<dbReference type="InterPro" id="IPR036736">
    <property type="entry name" value="ACP-like_sf"/>
</dbReference>
<dbReference type="SMART" id="SM00823">
    <property type="entry name" value="PKS_PP"/>
    <property type="match status" value="1"/>
</dbReference>
<dbReference type="Pfam" id="PF00975">
    <property type="entry name" value="Thioesterase"/>
    <property type="match status" value="1"/>
</dbReference>
<dbReference type="Gene3D" id="3.30.559.30">
    <property type="entry name" value="Nonribosomal peptide synthetase, condensation domain"/>
    <property type="match status" value="1"/>
</dbReference>
<dbReference type="CDD" id="cd05930">
    <property type="entry name" value="A_NRPS"/>
    <property type="match status" value="1"/>
</dbReference>
<name>A0ABS3B9P3_9XANT</name>
<keyword evidence="1" id="KW-0596">Phosphopantetheine</keyword>
<dbReference type="PROSITE" id="PS50075">
    <property type="entry name" value="CARRIER"/>
    <property type="match status" value="1"/>
</dbReference>
<dbReference type="SUPFAM" id="SSF53335">
    <property type="entry name" value="S-adenosyl-L-methionine-dependent methyltransferases"/>
    <property type="match status" value="1"/>
</dbReference>
<dbReference type="PROSITE" id="PS00012">
    <property type="entry name" value="PHOSPHOPANTETHEINE"/>
    <property type="match status" value="1"/>
</dbReference>
<dbReference type="Gene3D" id="3.40.50.980">
    <property type="match status" value="2"/>
</dbReference>
<evidence type="ECO:0000256" key="2">
    <source>
        <dbReference type="ARBA" id="ARBA00022553"/>
    </source>
</evidence>
<dbReference type="InterPro" id="IPR029063">
    <property type="entry name" value="SAM-dependent_MTases_sf"/>
</dbReference>
<dbReference type="InterPro" id="IPR029058">
    <property type="entry name" value="AB_hydrolase_fold"/>
</dbReference>
<dbReference type="SUPFAM" id="SSF53474">
    <property type="entry name" value="alpha/beta-Hydrolases"/>
    <property type="match status" value="1"/>
</dbReference>
<dbReference type="InterPro" id="IPR020845">
    <property type="entry name" value="AMP-binding_CS"/>
</dbReference>
<dbReference type="EMBL" id="JAFIWB010000048">
    <property type="protein sequence ID" value="MBN6104936.1"/>
    <property type="molecule type" value="Genomic_DNA"/>
</dbReference>
<dbReference type="SUPFAM" id="SSF56801">
    <property type="entry name" value="Acetyl-CoA synthetase-like"/>
    <property type="match status" value="1"/>
</dbReference>
<evidence type="ECO:0000313" key="5">
    <source>
        <dbReference type="Proteomes" id="UP000695802"/>
    </source>
</evidence>
<dbReference type="RefSeq" id="WP_206231204.1">
    <property type="nucleotide sequence ID" value="NZ_JAFIWB010000048.1"/>
</dbReference>
<dbReference type="Gene3D" id="2.30.38.10">
    <property type="entry name" value="Luciferase, Domain 3"/>
    <property type="match status" value="1"/>
</dbReference>
<dbReference type="Gene3D" id="2.20.25.110">
    <property type="entry name" value="S-adenosyl-L-methionine-dependent methyltransferases"/>
    <property type="match status" value="1"/>
</dbReference>
<keyword evidence="2" id="KW-0597">Phosphoprotein</keyword>
<dbReference type="PANTHER" id="PTHR45527:SF1">
    <property type="entry name" value="FATTY ACID SYNTHASE"/>
    <property type="match status" value="1"/>
</dbReference>
<dbReference type="Gene3D" id="3.40.50.150">
    <property type="entry name" value="Vaccinia Virus protein VP39"/>
    <property type="match status" value="1"/>
</dbReference>
<dbReference type="InterPro" id="IPR010071">
    <property type="entry name" value="AA_adenyl_dom"/>
</dbReference>
<keyword evidence="5" id="KW-1185">Reference proteome</keyword>
<evidence type="ECO:0000256" key="1">
    <source>
        <dbReference type="ARBA" id="ARBA00022450"/>
    </source>
</evidence>
<evidence type="ECO:0000259" key="3">
    <source>
        <dbReference type="PROSITE" id="PS50075"/>
    </source>
</evidence>
<reference evidence="4 5" key="1">
    <citation type="submission" date="2021-02" db="EMBL/GenBank/DDBJ databases">
        <title>Taxonomically Unique Crown Gall-Associated Xanthomonas Stains Have Deficiency in Virulence Repertories.</title>
        <authorList>
            <person name="Mafakheri H."/>
            <person name="Taghavi S.M."/>
            <person name="Dimkic I."/>
            <person name="Nemanja K."/>
            <person name="Osdaghi E."/>
        </authorList>
    </citation>
    <scope>NUCLEOTIDE SEQUENCE [LARGE SCALE GENOMIC DNA]</scope>
    <source>
        <strain evidence="4 5">FX4</strain>
    </source>
</reference>
<accession>A0ABS3B9P3</accession>
<dbReference type="InterPro" id="IPR001031">
    <property type="entry name" value="Thioesterase"/>
</dbReference>